<reference evidence="14" key="1">
    <citation type="submission" date="2014-08" db="EMBL/GenBank/DDBJ databases">
        <authorList>
            <person name="Sharma Rahul"/>
            <person name="Thines Marco"/>
        </authorList>
    </citation>
    <scope>NUCLEOTIDE SEQUENCE</scope>
</reference>
<proteinExistence type="inferred from homology"/>
<dbReference type="InterPro" id="IPR038275">
    <property type="entry name" value="Nuf2_N_sf"/>
</dbReference>
<keyword evidence="6" id="KW-0498">Mitosis</keyword>
<dbReference type="GO" id="GO:0051301">
    <property type="term" value="P:cell division"/>
    <property type="evidence" value="ECO:0007669"/>
    <property type="project" value="UniProtKB-KW"/>
</dbReference>
<dbReference type="Gene3D" id="1.10.418.60">
    <property type="entry name" value="Ncd80 complex, Nuf2 subunit"/>
    <property type="match status" value="1"/>
</dbReference>
<dbReference type="GO" id="GO:0031262">
    <property type="term" value="C:Ndc80 complex"/>
    <property type="evidence" value="ECO:0007669"/>
    <property type="project" value="InterPro"/>
</dbReference>
<organism evidence="14">
    <name type="scientific">Phaffia rhodozyma</name>
    <name type="common">Yeast</name>
    <name type="synonym">Xanthophyllomyces dendrorhous</name>
    <dbReference type="NCBI Taxonomy" id="264483"/>
    <lineage>
        <taxon>Eukaryota</taxon>
        <taxon>Fungi</taxon>
        <taxon>Dikarya</taxon>
        <taxon>Basidiomycota</taxon>
        <taxon>Agaricomycotina</taxon>
        <taxon>Tremellomycetes</taxon>
        <taxon>Cystofilobasidiales</taxon>
        <taxon>Mrakiaceae</taxon>
        <taxon>Phaffia</taxon>
    </lineage>
</organism>
<feature type="domain" description="Nuf2 DHR10-like" evidence="13">
    <location>
        <begin position="273"/>
        <end position="388"/>
    </location>
</feature>
<evidence type="ECO:0000256" key="3">
    <source>
        <dbReference type="ARBA" id="ARBA00005498"/>
    </source>
</evidence>
<accession>A0A0F7SPC7</accession>
<dbReference type="InterPro" id="IPR005549">
    <property type="entry name" value="Kinetochore_Nuf2_N"/>
</dbReference>
<protein>
    <submittedName>
        <fullName evidence="14">Kinetochore protein nuf2</fullName>
    </submittedName>
</protein>
<evidence type="ECO:0000256" key="6">
    <source>
        <dbReference type="ARBA" id="ARBA00022776"/>
    </source>
</evidence>
<keyword evidence="8" id="KW-0539">Nucleus</keyword>
<dbReference type="Pfam" id="PF03800">
    <property type="entry name" value="Nuf2"/>
    <property type="match status" value="1"/>
</dbReference>
<dbReference type="GO" id="GO:0005634">
    <property type="term" value="C:nucleus"/>
    <property type="evidence" value="ECO:0007669"/>
    <property type="project" value="UniProtKB-SubCell"/>
</dbReference>
<dbReference type="SUPFAM" id="SSF57997">
    <property type="entry name" value="Tropomyosin"/>
    <property type="match status" value="1"/>
</dbReference>
<evidence type="ECO:0000256" key="9">
    <source>
        <dbReference type="ARBA" id="ARBA00023306"/>
    </source>
</evidence>
<comment type="similarity">
    <text evidence="3">Belongs to the NUF2 family.</text>
</comment>
<feature type="coiled-coil region" evidence="11">
    <location>
        <begin position="351"/>
        <end position="424"/>
    </location>
</feature>
<evidence type="ECO:0000259" key="13">
    <source>
        <dbReference type="Pfam" id="PF18595"/>
    </source>
</evidence>
<evidence type="ECO:0000256" key="1">
    <source>
        <dbReference type="ARBA" id="ARBA00004123"/>
    </source>
</evidence>
<evidence type="ECO:0000256" key="7">
    <source>
        <dbReference type="ARBA" id="ARBA00023054"/>
    </source>
</evidence>
<keyword evidence="9" id="KW-0131">Cell cycle</keyword>
<keyword evidence="4" id="KW-0158">Chromosome</keyword>
<evidence type="ECO:0000256" key="2">
    <source>
        <dbReference type="ARBA" id="ARBA00004584"/>
    </source>
</evidence>
<evidence type="ECO:0000256" key="8">
    <source>
        <dbReference type="ARBA" id="ARBA00023242"/>
    </source>
</evidence>
<evidence type="ECO:0000256" key="11">
    <source>
        <dbReference type="SAM" id="Coils"/>
    </source>
</evidence>
<evidence type="ECO:0000259" key="12">
    <source>
        <dbReference type="Pfam" id="PF03800"/>
    </source>
</evidence>
<dbReference type="EMBL" id="LN483124">
    <property type="protein sequence ID" value="CED82315.1"/>
    <property type="molecule type" value="Genomic_DNA"/>
</dbReference>
<name>A0A0F7SPC7_PHARH</name>
<feature type="domain" description="Kinetochore protein Nuf2 N-terminal" evidence="12">
    <location>
        <begin position="24"/>
        <end position="158"/>
    </location>
</feature>
<comment type="subcellular location">
    <subcellularLocation>
        <location evidence="2">Chromosome</location>
        <location evidence="2">Centromere</location>
    </subcellularLocation>
    <subcellularLocation>
        <location evidence="1">Nucleus</location>
    </subcellularLocation>
</comment>
<dbReference type="InterPro" id="IPR041112">
    <property type="entry name" value="Nuf2_DHR10-like"/>
</dbReference>
<dbReference type="AlphaFoldDB" id="A0A0F7SPC7"/>
<keyword evidence="5" id="KW-0132">Cell division</keyword>
<evidence type="ECO:0000313" key="14">
    <source>
        <dbReference type="EMBL" id="CED82315.1"/>
    </source>
</evidence>
<sequence length="461" mass="52786">MAPGHTNAPMASIPPGGGGHNGITYPILRPHEISACLQDLHVQLSEEEITKPTASSIQNAWALLLQTFTGVGFHSFENPRTVLLGMVAYGDLLTEATTFHMFFLHVKRLAKIAGVETFTIQDLTRPEPARVRDSLSGVINFAKFKHTSMDLFEERMIEGERIEERLQMLQNEHQNVEHEIQSVKQRNQADESLVAQAEQRVETINAELTLLAREEKALKQSVFAVTEERKKLKEQHETHQAEITALSNDIEAANSRLVRSPERVRRNILDLAERTNNEKQLLGNYLRKGRELGMKLEVIGSLEQEIRELIDIQKEAESTQRTFHQTQHRLNTLTNDLSRAIVTSNSQTTRLEQLQIQLTNATDKLNRARESWAEKKDRFRQSIGSLREQLKIVLQEKDEDEKALEAKEKEYMILKAESDEYLARNQAEANALINEYWKLRDHVRAYMDEMNTKLGLGLDHS</sequence>
<dbReference type="Pfam" id="PF18595">
    <property type="entry name" value="Nuf2_DHR10-like"/>
    <property type="match status" value="1"/>
</dbReference>
<evidence type="ECO:0000256" key="4">
    <source>
        <dbReference type="ARBA" id="ARBA00022454"/>
    </source>
</evidence>
<keyword evidence="10" id="KW-0137">Centromere</keyword>
<evidence type="ECO:0000256" key="10">
    <source>
        <dbReference type="ARBA" id="ARBA00023328"/>
    </source>
</evidence>
<keyword evidence="7 11" id="KW-0175">Coiled coil</keyword>
<evidence type="ECO:0000256" key="5">
    <source>
        <dbReference type="ARBA" id="ARBA00022618"/>
    </source>
</evidence>
<feature type="coiled-coil region" evidence="11">
    <location>
        <begin position="159"/>
        <end position="256"/>
    </location>
</feature>